<dbReference type="AlphaFoldDB" id="A0A9Q1BRF5"/>
<dbReference type="Proteomes" id="UP001152320">
    <property type="component" value="Chromosome 12"/>
</dbReference>
<comment type="caution">
    <text evidence="2">The sequence shown here is derived from an EMBL/GenBank/DDBJ whole genome shotgun (WGS) entry which is preliminary data.</text>
</comment>
<keyword evidence="3" id="KW-1185">Reference proteome</keyword>
<evidence type="ECO:0000313" key="3">
    <source>
        <dbReference type="Proteomes" id="UP001152320"/>
    </source>
</evidence>
<proteinExistence type="predicted"/>
<organism evidence="2 3">
    <name type="scientific">Holothuria leucospilota</name>
    <name type="common">Black long sea cucumber</name>
    <name type="synonym">Mertensiothuria leucospilota</name>
    <dbReference type="NCBI Taxonomy" id="206669"/>
    <lineage>
        <taxon>Eukaryota</taxon>
        <taxon>Metazoa</taxon>
        <taxon>Echinodermata</taxon>
        <taxon>Eleutherozoa</taxon>
        <taxon>Echinozoa</taxon>
        <taxon>Holothuroidea</taxon>
        <taxon>Aspidochirotacea</taxon>
        <taxon>Aspidochirotida</taxon>
        <taxon>Holothuriidae</taxon>
        <taxon>Holothuria</taxon>
    </lineage>
</organism>
<feature type="coiled-coil region" evidence="1">
    <location>
        <begin position="48"/>
        <end position="89"/>
    </location>
</feature>
<name>A0A9Q1BRF5_HOLLE</name>
<evidence type="ECO:0000313" key="2">
    <source>
        <dbReference type="EMBL" id="KAJ8031405.1"/>
    </source>
</evidence>
<protein>
    <submittedName>
        <fullName evidence="2">Uncharacterized protein</fullName>
    </submittedName>
</protein>
<dbReference type="OrthoDB" id="10066957at2759"/>
<dbReference type="EMBL" id="JAIZAY010000012">
    <property type="protein sequence ID" value="KAJ8031405.1"/>
    <property type="molecule type" value="Genomic_DNA"/>
</dbReference>
<accession>A0A9Q1BRF5</accession>
<sequence>MDNSAISTVIRDELKVALNSDEFRNSLITLLIPAIVDAVKEKLCTDIHDALQLELLKKQDQLDKAESEIQSLKQELSAVKETLENQEQYSR</sequence>
<keyword evidence="1" id="KW-0175">Coiled coil</keyword>
<reference evidence="2" key="1">
    <citation type="submission" date="2021-10" db="EMBL/GenBank/DDBJ databases">
        <title>Tropical sea cucumber genome reveals ecological adaptation and Cuvierian tubules defense mechanism.</title>
        <authorList>
            <person name="Chen T."/>
        </authorList>
    </citation>
    <scope>NUCLEOTIDE SEQUENCE</scope>
    <source>
        <strain evidence="2">Nanhai2018</strain>
        <tissue evidence="2">Muscle</tissue>
    </source>
</reference>
<evidence type="ECO:0000256" key="1">
    <source>
        <dbReference type="SAM" id="Coils"/>
    </source>
</evidence>
<gene>
    <name evidence="2" type="ORF">HOLleu_24585</name>
</gene>